<evidence type="ECO:0000313" key="5">
    <source>
        <dbReference type="Proteomes" id="UP001255856"/>
    </source>
</evidence>
<organism evidence="4 5">
    <name type="scientific">Prototheca wickerhamii</name>
    <dbReference type="NCBI Taxonomy" id="3111"/>
    <lineage>
        <taxon>Eukaryota</taxon>
        <taxon>Viridiplantae</taxon>
        <taxon>Chlorophyta</taxon>
        <taxon>core chlorophytes</taxon>
        <taxon>Trebouxiophyceae</taxon>
        <taxon>Chlorellales</taxon>
        <taxon>Chlorellaceae</taxon>
        <taxon>Prototheca</taxon>
    </lineage>
</organism>
<dbReference type="AlphaFoldDB" id="A0AAD9MP15"/>
<dbReference type="GO" id="GO:0004638">
    <property type="term" value="F:phosphoribosylaminoimidazole carboxylase activity"/>
    <property type="evidence" value="ECO:0007669"/>
    <property type="project" value="UniProtKB-EC"/>
</dbReference>
<comment type="caution">
    <text evidence="4">The sequence shown here is derived from an EMBL/GenBank/DDBJ whole genome shotgun (WGS) entry which is preliminary data.</text>
</comment>
<gene>
    <name evidence="4" type="ORF">QBZ16_002482</name>
</gene>
<dbReference type="Proteomes" id="UP001255856">
    <property type="component" value="Unassembled WGS sequence"/>
</dbReference>
<dbReference type="PANTHER" id="PTHR43064:SF1">
    <property type="entry name" value="SLL1489 PROTEIN"/>
    <property type="match status" value="1"/>
</dbReference>
<evidence type="ECO:0000259" key="3">
    <source>
        <dbReference type="SMART" id="SM01001"/>
    </source>
</evidence>
<evidence type="ECO:0000313" key="4">
    <source>
        <dbReference type="EMBL" id="KAK2080086.1"/>
    </source>
</evidence>
<dbReference type="Gene3D" id="3.40.50.1970">
    <property type="match status" value="1"/>
</dbReference>
<evidence type="ECO:0000256" key="1">
    <source>
        <dbReference type="ARBA" id="ARBA00004747"/>
    </source>
</evidence>
<dbReference type="GO" id="GO:0016787">
    <property type="term" value="F:hydrolase activity"/>
    <property type="evidence" value="ECO:0007669"/>
    <property type="project" value="InterPro"/>
</dbReference>
<reference evidence="4" key="1">
    <citation type="submission" date="2021-01" db="EMBL/GenBank/DDBJ databases">
        <authorList>
            <person name="Eckstrom K.M.E."/>
        </authorList>
    </citation>
    <scope>NUCLEOTIDE SEQUENCE</scope>
    <source>
        <strain evidence="4">UVCC 0001</strain>
    </source>
</reference>
<sequence length="261" mass="26426">MLPLVTSPHAAPPSASEDALLEVLQNVATGLISASDGAVQLQGITGSSHGKTPDKILASLCHIAARQGSAAATRVSRGVAEAVLAQDTRVEHHPTAHMLTLKTGSSAKLPGTVALICAGTAKQQVVEECRLVLQAMGCYTFKLPESGVMGIHRIVRNLEAVQAADVVVCITGMDGGLASVVAGLVDIPVVALPTSAGYGTAFGGVTPLLAALNSAAPGVTVVNVDSGFGAAMAAWRVLVNTKRARDAVIKSIEAQGHAAFS</sequence>
<name>A0AAD9MP15_PROWI</name>
<dbReference type="PANTHER" id="PTHR43064">
    <property type="entry name" value="PHOSPHORIBOSYLAMINOIMIDAZOLE CARBOXYLASE-RELATED"/>
    <property type="match status" value="1"/>
</dbReference>
<keyword evidence="5" id="KW-1185">Reference proteome</keyword>
<dbReference type="GO" id="GO:0006189">
    <property type="term" value="P:'de novo' IMP biosynthetic process"/>
    <property type="evidence" value="ECO:0007669"/>
    <property type="project" value="InterPro"/>
</dbReference>
<dbReference type="NCBIfam" id="NF033503">
    <property type="entry name" value="LarB"/>
    <property type="match status" value="1"/>
</dbReference>
<feature type="domain" description="PurE" evidence="3">
    <location>
        <begin position="111"/>
        <end position="259"/>
    </location>
</feature>
<proteinExistence type="predicted"/>
<dbReference type="EC" id="4.1.1.21" evidence="2"/>
<dbReference type="Pfam" id="PF00731">
    <property type="entry name" value="AIRC"/>
    <property type="match status" value="1"/>
</dbReference>
<dbReference type="EMBL" id="JASFZW010000002">
    <property type="protein sequence ID" value="KAK2080086.1"/>
    <property type="molecule type" value="Genomic_DNA"/>
</dbReference>
<dbReference type="SUPFAM" id="SSF52255">
    <property type="entry name" value="N5-CAIR mutase (phosphoribosylaminoimidazole carboxylase, PurE)"/>
    <property type="match status" value="1"/>
</dbReference>
<dbReference type="SMART" id="SM01001">
    <property type="entry name" value="AIRC"/>
    <property type="match status" value="1"/>
</dbReference>
<evidence type="ECO:0000256" key="2">
    <source>
        <dbReference type="ARBA" id="ARBA00012329"/>
    </source>
</evidence>
<comment type="pathway">
    <text evidence="1">Purine metabolism; IMP biosynthesis via de novo pathway; 5-amino-1-(5-phospho-D-ribosyl)imidazole-4-carboxylate from 5-amino-1-(5-phospho-D-ribosyl)imidazole (carboxylase route): step 1/1.</text>
</comment>
<dbReference type="InterPro" id="IPR039476">
    <property type="entry name" value="P2CMN_synthase_LarB"/>
</dbReference>
<protein>
    <recommendedName>
        <fullName evidence="2">phosphoribosylaminoimidazole carboxylase</fullName>
        <ecNumber evidence="2">4.1.1.21</ecNumber>
    </recommendedName>
</protein>
<dbReference type="InterPro" id="IPR000031">
    <property type="entry name" value="PurE_dom"/>
</dbReference>
<accession>A0AAD9MP15</accession>